<dbReference type="Gene3D" id="3.30.450.20">
    <property type="entry name" value="PAS domain"/>
    <property type="match status" value="1"/>
</dbReference>
<keyword evidence="5" id="KW-0547">Nucleotide-binding</keyword>
<evidence type="ECO:0000256" key="3">
    <source>
        <dbReference type="ARBA" id="ARBA00022553"/>
    </source>
</evidence>
<dbReference type="Pfam" id="PF07536">
    <property type="entry name" value="HWE_HK"/>
    <property type="match status" value="1"/>
</dbReference>
<evidence type="ECO:0000256" key="4">
    <source>
        <dbReference type="ARBA" id="ARBA00022679"/>
    </source>
</evidence>
<dbReference type="InterPro" id="IPR036890">
    <property type="entry name" value="HATPase_C_sf"/>
</dbReference>
<proteinExistence type="predicted"/>
<dbReference type="InterPro" id="IPR000014">
    <property type="entry name" value="PAS"/>
</dbReference>
<dbReference type="EC" id="2.7.13.3" evidence="2"/>
<dbReference type="AlphaFoldDB" id="F9YB16"/>
<dbReference type="PANTHER" id="PTHR41523:SF7">
    <property type="entry name" value="HISTIDINE KINASE"/>
    <property type="match status" value="1"/>
</dbReference>
<dbReference type="HOGENOM" id="CLU_000445_114_57_5"/>
<accession>F9YB16</accession>
<evidence type="ECO:0000313" key="9">
    <source>
        <dbReference type="EMBL" id="AEM42568.1"/>
    </source>
</evidence>
<evidence type="ECO:0000256" key="5">
    <source>
        <dbReference type="ARBA" id="ARBA00022741"/>
    </source>
</evidence>
<keyword evidence="4 9" id="KW-0808">Transferase</keyword>
<dbReference type="OrthoDB" id="9816309at2"/>
<evidence type="ECO:0000259" key="8">
    <source>
        <dbReference type="SMART" id="SM00911"/>
    </source>
</evidence>
<comment type="catalytic activity">
    <reaction evidence="1">
        <text>ATP + protein L-histidine = ADP + protein N-phospho-L-histidine.</text>
        <dbReference type="EC" id="2.7.13.3"/>
    </reaction>
</comment>
<keyword evidence="9" id="KW-0614">Plasmid</keyword>
<dbReference type="PANTHER" id="PTHR41523">
    <property type="entry name" value="TWO-COMPONENT SYSTEM SENSOR PROTEIN"/>
    <property type="match status" value="1"/>
</dbReference>
<organism evidence="9 10">
    <name type="scientific">Ketogulonicigenium vulgare (strain WSH-001)</name>
    <dbReference type="NCBI Taxonomy" id="759362"/>
    <lineage>
        <taxon>Bacteria</taxon>
        <taxon>Pseudomonadati</taxon>
        <taxon>Pseudomonadota</taxon>
        <taxon>Alphaproteobacteria</taxon>
        <taxon>Rhodobacterales</taxon>
        <taxon>Roseobacteraceae</taxon>
        <taxon>Ketogulonicigenium</taxon>
    </lineage>
</organism>
<sequence>MRPAMDTVTAADGDARYRQLFNAIDQGFCVIEMIFDDQMSPIDYRFIEVNDAFAAQTGLVDATSRTMRAHAPAHEQHWFDIYGEIALTRQSKRFEAAAAALGHDYEVYAFPFDAPGLRRVGVLFNDIAPRKQLERMQKTLIAELNHRVKNTLAVVQSVATQSLHRVDRPALDGFLGRLQALASAHDQLVQGHWLDASIDVLIHAVTAPYQDEGPSRVQINGPDLKLNPKAAQSLTLALHEMATNAAKYGALSVPAGQVAVSWDYTGHDHIALTWAESGGPEILQQPTRRGFGTRLIQDVLTHEFGAEIRITYPQSGLIATITAPAGAIVAPVR</sequence>
<evidence type="ECO:0000256" key="2">
    <source>
        <dbReference type="ARBA" id="ARBA00012438"/>
    </source>
</evidence>
<reference evidence="9 10" key="1">
    <citation type="journal article" date="2011" name="J. Bacteriol.">
        <title>Complete genome sequence of the industrial strain Ketogulonicigenium vulgare WSH-001.</title>
        <authorList>
            <person name="Liu L."/>
            <person name="Li Y."/>
            <person name="Zhang J."/>
            <person name="Zhou Z."/>
            <person name="Liu J."/>
            <person name="Li X."/>
            <person name="Zhou J."/>
            <person name="Du G."/>
            <person name="Wang L."/>
            <person name="Chen J."/>
        </authorList>
    </citation>
    <scope>NUCLEOTIDE SEQUENCE [LARGE SCALE GENOMIC DNA]</scope>
    <source>
        <strain evidence="9 10">WSH-001</strain>
        <plasmid evidence="10">pKVU_100</plasmid>
    </source>
</reference>
<dbReference type="Pfam" id="PF13188">
    <property type="entry name" value="PAS_8"/>
    <property type="match status" value="1"/>
</dbReference>
<protein>
    <recommendedName>
        <fullName evidence="2">histidine kinase</fullName>
        <ecNumber evidence="2">2.7.13.3</ecNumber>
    </recommendedName>
</protein>
<evidence type="ECO:0000313" key="10">
    <source>
        <dbReference type="Proteomes" id="UP000000692"/>
    </source>
</evidence>
<keyword evidence="10" id="KW-1185">Reference proteome</keyword>
<feature type="domain" description="Signal transduction histidine kinase HWE region" evidence="8">
    <location>
        <begin position="143"/>
        <end position="223"/>
    </location>
</feature>
<dbReference type="Gene3D" id="3.30.565.10">
    <property type="entry name" value="Histidine kinase-like ATPase, C-terminal domain"/>
    <property type="match status" value="1"/>
</dbReference>
<keyword evidence="3" id="KW-0597">Phosphoprotein</keyword>
<dbReference type="EMBL" id="CP002019">
    <property type="protein sequence ID" value="AEM42568.1"/>
    <property type="molecule type" value="Genomic_DNA"/>
</dbReference>
<keyword evidence="7" id="KW-0067">ATP-binding</keyword>
<dbReference type="InterPro" id="IPR011102">
    <property type="entry name" value="Sig_transdc_His_kinase_HWE"/>
</dbReference>
<dbReference type="GO" id="GO:0004673">
    <property type="term" value="F:protein histidine kinase activity"/>
    <property type="evidence" value="ECO:0007669"/>
    <property type="project" value="UniProtKB-EC"/>
</dbReference>
<evidence type="ECO:0000256" key="1">
    <source>
        <dbReference type="ARBA" id="ARBA00000085"/>
    </source>
</evidence>
<dbReference type="GO" id="GO:0005524">
    <property type="term" value="F:ATP binding"/>
    <property type="evidence" value="ECO:0007669"/>
    <property type="project" value="UniProtKB-KW"/>
</dbReference>
<name>F9YB16_KETVW</name>
<keyword evidence="6 9" id="KW-0418">Kinase</keyword>
<dbReference type="SMART" id="SM00911">
    <property type="entry name" value="HWE_HK"/>
    <property type="match status" value="1"/>
</dbReference>
<dbReference type="KEGG" id="kvl:KVU_PA0149"/>
<evidence type="ECO:0000256" key="7">
    <source>
        <dbReference type="ARBA" id="ARBA00022840"/>
    </source>
</evidence>
<dbReference type="Proteomes" id="UP000000692">
    <property type="component" value="Plasmid 1"/>
</dbReference>
<geneLocation type="plasmid" evidence="10">
    <name>pKVU_100</name>
</geneLocation>
<gene>
    <name evidence="9" type="ordered locus">KVU_PA0149</name>
</gene>
<evidence type="ECO:0000256" key="6">
    <source>
        <dbReference type="ARBA" id="ARBA00022777"/>
    </source>
</evidence>